<evidence type="ECO:0000256" key="1">
    <source>
        <dbReference type="SAM" id="Phobius"/>
    </source>
</evidence>
<reference evidence="2" key="1">
    <citation type="submission" date="2021-12" db="EMBL/GenBank/DDBJ databases">
        <authorList>
            <person name="King R."/>
        </authorList>
    </citation>
    <scope>NUCLEOTIDE SEQUENCE</scope>
</reference>
<evidence type="ECO:0000313" key="3">
    <source>
        <dbReference type="Proteomes" id="UP001154114"/>
    </source>
</evidence>
<keyword evidence="3" id="KW-1185">Reference proteome</keyword>
<organism evidence="2 3">
    <name type="scientific">Chrysodeixis includens</name>
    <name type="common">Soybean looper</name>
    <name type="synonym">Pseudoplusia includens</name>
    <dbReference type="NCBI Taxonomy" id="689277"/>
    <lineage>
        <taxon>Eukaryota</taxon>
        <taxon>Metazoa</taxon>
        <taxon>Ecdysozoa</taxon>
        <taxon>Arthropoda</taxon>
        <taxon>Hexapoda</taxon>
        <taxon>Insecta</taxon>
        <taxon>Pterygota</taxon>
        <taxon>Neoptera</taxon>
        <taxon>Endopterygota</taxon>
        <taxon>Lepidoptera</taxon>
        <taxon>Glossata</taxon>
        <taxon>Ditrysia</taxon>
        <taxon>Noctuoidea</taxon>
        <taxon>Noctuidae</taxon>
        <taxon>Plusiinae</taxon>
        <taxon>Chrysodeixis</taxon>
    </lineage>
</organism>
<proteinExistence type="predicted"/>
<feature type="transmembrane region" description="Helical" evidence="1">
    <location>
        <begin position="94"/>
        <end position="113"/>
    </location>
</feature>
<keyword evidence="1" id="KW-0472">Membrane</keyword>
<dbReference type="AlphaFoldDB" id="A0A9P0BLH6"/>
<protein>
    <submittedName>
        <fullName evidence="2">Uncharacterized protein</fullName>
    </submittedName>
</protein>
<feature type="transmembrane region" description="Helical" evidence="1">
    <location>
        <begin position="32"/>
        <end position="54"/>
    </location>
</feature>
<dbReference type="EMBL" id="LR824005">
    <property type="protein sequence ID" value="CAH0592189.1"/>
    <property type="molecule type" value="Genomic_DNA"/>
</dbReference>
<gene>
    <name evidence="2" type="ORF">CINC_LOCUS5425</name>
</gene>
<sequence>MATTNGANTDTSMFRCCCSGVVFWFCKETKSLYNYMIFDIVAAVPYLSSASFFIKVMTCQFLSKNFPAWHEGNLLYWRYYYNTIIIHTNKLYSVRFPIFCVALCIYNIIILMLI</sequence>
<name>A0A9P0BLH6_CHRIL</name>
<evidence type="ECO:0000313" key="2">
    <source>
        <dbReference type="EMBL" id="CAH0592189.1"/>
    </source>
</evidence>
<keyword evidence="1" id="KW-0812">Transmembrane</keyword>
<dbReference type="Proteomes" id="UP001154114">
    <property type="component" value="Chromosome 2"/>
</dbReference>
<keyword evidence="1" id="KW-1133">Transmembrane helix</keyword>
<accession>A0A9P0BLH6</accession>